<keyword evidence="1" id="KW-0614">Plasmid</keyword>
<evidence type="ECO:0000313" key="1">
    <source>
        <dbReference type="EMBL" id="BCA97325.1"/>
    </source>
</evidence>
<dbReference type="KEGG" id="lant:TUM19329_36860"/>
<sequence>MILKPAKVINEMPLADFVLIKEIIWGIKSAALTTKLIENPYWMMLPAIDMMNLGEWFLIKL</sequence>
<proteinExistence type="predicted"/>
<geneLocation type="plasmid" evidence="2">
    <name>ptum19329-2 dna</name>
</geneLocation>
<gene>
    <name evidence="1" type="ORF">TUM19329_36860</name>
</gene>
<dbReference type="RefSeq" id="WP_226905675.1">
    <property type="nucleotide sequence ID" value="NZ_AP022841.1"/>
</dbReference>
<accession>A0A6F8T9I1</accession>
<dbReference type="AlphaFoldDB" id="A0A6F8T9I1"/>
<reference evidence="1" key="1">
    <citation type="journal article" date="2020" name="Microbiol. Resour. Announc.">
        <title>Complete Genome Sequence of Novel Psychrotolerant Legionella Strain TUM19329, Isolated from Antarctic Lake Sediment.</title>
        <authorList>
            <person name="Shimada S."/>
            <person name="Nakai R."/>
            <person name="Aoki K."/>
            <person name="Shimoeda N."/>
            <person name="Ohno G."/>
            <person name="Miyazaki Y."/>
            <person name="Kudoh S."/>
            <person name="Imura S."/>
            <person name="Watanabe K."/>
            <person name="Ishii Y."/>
            <person name="Tateda K."/>
        </authorList>
    </citation>
    <scope>NUCLEOTIDE SEQUENCE [LARGE SCALE GENOMIC DNA]</scope>
    <source>
        <strain evidence="1">TUM19329</strain>
        <plasmid evidence="1">pTUM19329-2</plasmid>
    </source>
</reference>
<dbReference type="EMBL" id="AP022841">
    <property type="protein sequence ID" value="BCA97325.1"/>
    <property type="molecule type" value="Genomic_DNA"/>
</dbReference>
<name>A0A6F8T9I1_9GAMM</name>
<dbReference type="Proteomes" id="UP000502894">
    <property type="component" value="Plasmid ptum19329-2 dna"/>
</dbReference>
<evidence type="ECO:0000313" key="2">
    <source>
        <dbReference type="Proteomes" id="UP000502894"/>
    </source>
</evidence>
<keyword evidence="2" id="KW-1185">Reference proteome</keyword>
<organism evidence="1 2">
    <name type="scientific">Legionella antarctica</name>
    <dbReference type="NCBI Taxonomy" id="2708020"/>
    <lineage>
        <taxon>Bacteria</taxon>
        <taxon>Pseudomonadati</taxon>
        <taxon>Pseudomonadota</taxon>
        <taxon>Gammaproteobacteria</taxon>
        <taxon>Legionellales</taxon>
        <taxon>Legionellaceae</taxon>
        <taxon>Legionella</taxon>
    </lineage>
</organism>
<protein>
    <submittedName>
        <fullName evidence="1">Uncharacterized protein</fullName>
    </submittedName>
</protein>